<sequence length="105" mass="11261">MCEDCEDTTGGHLEDAPALFPHQGRSPSVAPLAFATHALAAPPTVGHTLLSSPQTARRRCRRAAILWRCSVAGAGAQRGERGLSGELVSFLTHFFPVQAPRWRTA</sequence>
<evidence type="ECO:0000313" key="3">
    <source>
        <dbReference type="Proteomes" id="UP001178461"/>
    </source>
</evidence>
<feature type="region of interest" description="Disordered" evidence="1">
    <location>
        <begin position="1"/>
        <end position="24"/>
    </location>
</feature>
<evidence type="ECO:0000313" key="2">
    <source>
        <dbReference type="EMBL" id="CAI5777991.1"/>
    </source>
</evidence>
<reference evidence="2" key="1">
    <citation type="submission" date="2022-12" db="EMBL/GenBank/DDBJ databases">
        <authorList>
            <person name="Alioto T."/>
            <person name="Alioto T."/>
            <person name="Gomez Garrido J."/>
        </authorList>
    </citation>
    <scope>NUCLEOTIDE SEQUENCE</scope>
</reference>
<dbReference type="EMBL" id="OX395131">
    <property type="protein sequence ID" value="CAI5777991.1"/>
    <property type="molecule type" value="Genomic_DNA"/>
</dbReference>
<name>A0AA35KI79_9SAUR</name>
<proteinExistence type="predicted"/>
<protein>
    <submittedName>
        <fullName evidence="2">Uncharacterized protein</fullName>
    </submittedName>
</protein>
<dbReference type="AlphaFoldDB" id="A0AA35KI79"/>
<dbReference type="Proteomes" id="UP001178461">
    <property type="component" value="Chromosome 6"/>
</dbReference>
<keyword evidence="3" id="KW-1185">Reference proteome</keyword>
<evidence type="ECO:0000256" key="1">
    <source>
        <dbReference type="SAM" id="MobiDB-lite"/>
    </source>
</evidence>
<accession>A0AA35KI79</accession>
<organism evidence="2 3">
    <name type="scientific">Podarcis lilfordi</name>
    <name type="common">Lilford's wall lizard</name>
    <dbReference type="NCBI Taxonomy" id="74358"/>
    <lineage>
        <taxon>Eukaryota</taxon>
        <taxon>Metazoa</taxon>
        <taxon>Chordata</taxon>
        <taxon>Craniata</taxon>
        <taxon>Vertebrata</taxon>
        <taxon>Euteleostomi</taxon>
        <taxon>Lepidosauria</taxon>
        <taxon>Squamata</taxon>
        <taxon>Bifurcata</taxon>
        <taxon>Unidentata</taxon>
        <taxon>Episquamata</taxon>
        <taxon>Laterata</taxon>
        <taxon>Lacertibaenia</taxon>
        <taxon>Lacertidae</taxon>
        <taxon>Podarcis</taxon>
    </lineage>
</organism>
<gene>
    <name evidence="2" type="ORF">PODLI_1B025645</name>
</gene>